<dbReference type="PANTHER" id="PTHR30462:SF2">
    <property type="entry name" value="INTERMEMBRANE TRANSPORT PROTEIN PQIB"/>
    <property type="match status" value="1"/>
</dbReference>
<evidence type="ECO:0000313" key="9">
    <source>
        <dbReference type="EMBL" id="OAI17008.1"/>
    </source>
</evidence>
<feature type="domain" description="Mce/MlaD" evidence="8">
    <location>
        <begin position="48"/>
        <end position="138"/>
    </location>
</feature>
<feature type="domain" description="Mce/MlaD" evidence="8">
    <location>
        <begin position="162"/>
        <end position="226"/>
    </location>
</feature>
<dbReference type="RefSeq" id="WP_066980356.1">
    <property type="nucleotide sequence ID" value="NZ_LUUI01000091.1"/>
</dbReference>
<comment type="caution">
    <text evidence="9">The sequence shown here is derived from an EMBL/GenBank/DDBJ whole genome shotgun (WGS) entry which is preliminary data.</text>
</comment>
<dbReference type="InterPro" id="IPR003399">
    <property type="entry name" value="Mce/MlaD"/>
</dbReference>
<dbReference type="GO" id="GO:0005886">
    <property type="term" value="C:plasma membrane"/>
    <property type="evidence" value="ECO:0007669"/>
    <property type="project" value="UniProtKB-SubCell"/>
</dbReference>
<keyword evidence="6 7" id="KW-0472">Membrane</keyword>
<keyword evidence="2" id="KW-1003">Cell membrane</keyword>
<gene>
    <name evidence="9" type="ORF">A1359_00165</name>
</gene>
<dbReference type="Proteomes" id="UP000078476">
    <property type="component" value="Unassembled WGS sequence"/>
</dbReference>
<feature type="transmembrane region" description="Helical" evidence="7">
    <location>
        <begin position="24"/>
        <end position="41"/>
    </location>
</feature>
<evidence type="ECO:0000256" key="2">
    <source>
        <dbReference type="ARBA" id="ARBA00022475"/>
    </source>
</evidence>
<keyword evidence="4 7" id="KW-0812">Transmembrane</keyword>
<dbReference type="PANTHER" id="PTHR30462">
    <property type="entry name" value="INTERMEMBRANE TRANSPORT PROTEIN PQIB-RELATED"/>
    <property type="match status" value="1"/>
</dbReference>
<dbReference type="EMBL" id="LUUI01000091">
    <property type="protein sequence ID" value="OAI17008.1"/>
    <property type="molecule type" value="Genomic_DNA"/>
</dbReference>
<evidence type="ECO:0000256" key="1">
    <source>
        <dbReference type="ARBA" id="ARBA00004533"/>
    </source>
</evidence>
<accession>A0A177NFZ0</accession>
<evidence type="ECO:0000259" key="8">
    <source>
        <dbReference type="Pfam" id="PF02470"/>
    </source>
</evidence>
<dbReference type="Pfam" id="PF02470">
    <property type="entry name" value="MlaD"/>
    <property type="match status" value="3"/>
</dbReference>
<organism evidence="9 10">
    <name type="scientific">Methylomonas lenta</name>
    <dbReference type="NCBI Taxonomy" id="980561"/>
    <lineage>
        <taxon>Bacteria</taxon>
        <taxon>Pseudomonadati</taxon>
        <taxon>Pseudomonadota</taxon>
        <taxon>Gammaproteobacteria</taxon>
        <taxon>Methylococcales</taxon>
        <taxon>Methylococcaceae</taxon>
        <taxon>Methylomonas</taxon>
    </lineage>
</organism>
<sequence>MNDFIEPPYEAADAAINKKREFPLIWLIPLCALLVTGWLIYKTVSEKGPEITINFSGADGLEIDKTKIKYLDVEIGKVTDIAINKDMKTIDVKAEMHKESSSYLTDNTQFWVVRPHIGLSGVTGLGTLMSGAYIAIKPNQGKSERHFKGLDVPPVLEADEQGKQFMLETTNVGSMGPGTQISFHGIAVGEVLDYQLADNANNIKLTVFVKAPYDQFVRTNTRFWIDSGIDLSAGADGFKLRTGPLISLLAGGIAFRTSPEDKSADIAPENTKFQLFDDYEQSTQVIYRKTVKLVMFFNESVRGLSVGAPVLLRGIPLGKVTDINLEIDAKTANIEIPVVVEVEPDRIVIINKDPNSTSRENIGRLVAKGLRAQLQTGSLLTGQLFVALDLFPDSKVVAHKNDTGYLEFPTTPGEMNQLVHSAQIIMAKISKLPLEKMSAEINKTLESFQGTSKAATQTLTTATGTLNSTDKTLSSAQKVLNSLEPGSTTQYELNQLLHELTETASSVKQLADYLEEHPESLISGKKEK</sequence>
<keyword evidence="3" id="KW-0997">Cell inner membrane</keyword>
<evidence type="ECO:0000256" key="4">
    <source>
        <dbReference type="ARBA" id="ARBA00022692"/>
    </source>
</evidence>
<protein>
    <submittedName>
        <fullName evidence="9">Mammalian cell entry protein</fullName>
    </submittedName>
</protein>
<evidence type="ECO:0000256" key="3">
    <source>
        <dbReference type="ARBA" id="ARBA00022519"/>
    </source>
</evidence>
<comment type="subcellular location">
    <subcellularLocation>
        <location evidence="1">Cell inner membrane</location>
    </subcellularLocation>
</comment>
<dbReference type="InterPro" id="IPR051800">
    <property type="entry name" value="PqiA-PqiB_transport"/>
</dbReference>
<dbReference type="STRING" id="980561.A1359_00165"/>
<dbReference type="AlphaFoldDB" id="A0A177NFZ0"/>
<reference evidence="9 10" key="1">
    <citation type="submission" date="2016-03" db="EMBL/GenBank/DDBJ databases">
        <authorList>
            <person name="Ploux O."/>
        </authorList>
    </citation>
    <scope>NUCLEOTIDE SEQUENCE [LARGE SCALE GENOMIC DNA]</scope>
    <source>
        <strain evidence="9 10">R-45370</strain>
    </source>
</reference>
<evidence type="ECO:0000256" key="6">
    <source>
        <dbReference type="ARBA" id="ARBA00023136"/>
    </source>
</evidence>
<proteinExistence type="predicted"/>
<name>A0A177NFZ0_9GAMM</name>
<feature type="domain" description="Mce/MlaD" evidence="8">
    <location>
        <begin position="290"/>
        <end position="389"/>
    </location>
</feature>
<evidence type="ECO:0000256" key="5">
    <source>
        <dbReference type="ARBA" id="ARBA00022989"/>
    </source>
</evidence>
<evidence type="ECO:0000256" key="7">
    <source>
        <dbReference type="SAM" id="Phobius"/>
    </source>
</evidence>
<evidence type="ECO:0000313" key="10">
    <source>
        <dbReference type="Proteomes" id="UP000078476"/>
    </source>
</evidence>
<keyword evidence="10" id="KW-1185">Reference proteome</keyword>
<keyword evidence="5 7" id="KW-1133">Transmembrane helix</keyword>
<dbReference type="OrthoDB" id="9806984at2"/>